<reference evidence="1 2" key="1">
    <citation type="journal article" date="2013" name="Nat. Genet.">
        <title>The genome of the hydatid tapeworm Echinococcus granulosus.</title>
        <authorList>
            <person name="Zheng H."/>
            <person name="Zhang W."/>
            <person name="Zhang L."/>
            <person name="Zhang Z."/>
            <person name="Li J."/>
            <person name="Lu G."/>
            <person name="Zhu Y."/>
            <person name="Wang Y."/>
            <person name="Huang Y."/>
            <person name="Liu J."/>
            <person name="Kang H."/>
            <person name="Chen J."/>
            <person name="Wang L."/>
            <person name="Chen A."/>
            <person name="Yu S."/>
            <person name="Gao Z."/>
            <person name="Jin L."/>
            <person name="Gu W."/>
            <person name="Wang Z."/>
            <person name="Zhao L."/>
            <person name="Shi B."/>
            <person name="Wen H."/>
            <person name="Lin R."/>
            <person name="Jones M.K."/>
            <person name="Brejova B."/>
            <person name="Vinar T."/>
            <person name="Zhao G."/>
            <person name="McManus D.P."/>
            <person name="Chen Z."/>
            <person name="Zhou Y."/>
            <person name="Wang S."/>
        </authorList>
    </citation>
    <scope>NUCLEOTIDE SEQUENCE [LARGE SCALE GENOMIC DNA]</scope>
</reference>
<dbReference type="AlphaFoldDB" id="W6U0G1"/>
<keyword evidence="2" id="KW-1185">Reference proteome</keyword>
<dbReference type="Proteomes" id="UP000019149">
    <property type="component" value="Unassembled WGS sequence"/>
</dbReference>
<sequence>MLLESSHPTCKVVNRVTVTTLQFTFLCDGICWDECGGTAMCGPSFGDSKPKGRASHYTETANKPLIAARNTDSSPATISRSSWPRLAINAIAS</sequence>
<protein>
    <submittedName>
        <fullName evidence="1">Uncharacterized protein</fullName>
    </submittedName>
</protein>
<dbReference type="KEGG" id="egl:EGR_10631"/>
<dbReference type="RefSeq" id="XP_024345704.1">
    <property type="nucleotide sequence ID" value="XM_024499880.1"/>
</dbReference>
<dbReference type="GeneID" id="36346346"/>
<organism evidence="1 2">
    <name type="scientific">Echinococcus granulosus</name>
    <name type="common">Hydatid tapeworm</name>
    <dbReference type="NCBI Taxonomy" id="6210"/>
    <lineage>
        <taxon>Eukaryota</taxon>
        <taxon>Metazoa</taxon>
        <taxon>Spiralia</taxon>
        <taxon>Lophotrochozoa</taxon>
        <taxon>Platyhelminthes</taxon>
        <taxon>Cestoda</taxon>
        <taxon>Eucestoda</taxon>
        <taxon>Cyclophyllidea</taxon>
        <taxon>Taeniidae</taxon>
        <taxon>Echinococcus</taxon>
        <taxon>Echinococcus granulosus group</taxon>
    </lineage>
</organism>
<dbReference type="CTD" id="36346346"/>
<dbReference type="EMBL" id="APAU02000244">
    <property type="protein sequence ID" value="EUB54508.1"/>
    <property type="molecule type" value="Genomic_DNA"/>
</dbReference>
<gene>
    <name evidence="1" type="ORF">EGR_10631</name>
</gene>
<evidence type="ECO:0000313" key="1">
    <source>
        <dbReference type="EMBL" id="EUB54508.1"/>
    </source>
</evidence>
<proteinExistence type="predicted"/>
<comment type="caution">
    <text evidence="1">The sequence shown here is derived from an EMBL/GenBank/DDBJ whole genome shotgun (WGS) entry which is preliminary data.</text>
</comment>
<accession>W6U0G1</accession>
<name>W6U0G1_ECHGR</name>
<evidence type="ECO:0000313" key="2">
    <source>
        <dbReference type="Proteomes" id="UP000019149"/>
    </source>
</evidence>